<protein>
    <submittedName>
        <fullName evidence="1">Uncharacterized protein</fullName>
    </submittedName>
</protein>
<reference evidence="1" key="2">
    <citation type="journal article" date="2015" name="Data Brief">
        <title>Shoot transcriptome of the giant reed, Arundo donax.</title>
        <authorList>
            <person name="Barrero R.A."/>
            <person name="Guerrero F.D."/>
            <person name="Moolhuijzen P."/>
            <person name="Goolsby J.A."/>
            <person name="Tidwell J."/>
            <person name="Bellgard S.E."/>
            <person name="Bellgard M.I."/>
        </authorList>
    </citation>
    <scope>NUCLEOTIDE SEQUENCE</scope>
    <source>
        <tissue evidence="1">Shoot tissue taken approximately 20 cm above the soil surface</tissue>
    </source>
</reference>
<dbReference type="EMBL" id="GBRH01260087">
    <property type="protein sequence ID" value="JAD37808.1"/>
    <property type="molecule type" value="Transcribed_RNA"/>
</dbReference>
<proteinExistence type="predicted"/>
<evidence type="ECO:0000313" key="1">
    <source>
        <dbReference type="EMBL" id="JAD37808.1"/>
    </source>
</evidence>
<name>A0A0A8ZJE5_ARUDO</name>
<accession>A0A0A8ZJE5</accession>
<dbReference type="AlphaFoldDB" id="A0A0A8ZJE5"/>
<reference evidence="1" key="1">
    <citation type="submission" date="2014-09" db="EMBL/GenBank/DDBJ databases">
        <authorList>
            <person name="Magalhaes I.L.F."/>
            <person name="Oliveira U."/>
            <person name="Santos F.R."/>
            <person name="Vidigal T.H.D.A."/>
            <person name="Brescovit A.D."/>
            <person name="Santos A.J."/>
        </authorList>
    </citation>
    <scope>NUCLEOTIDE SEQUENCE</scope>
    <source>
        <tissue evidence="1">Shoot tissue taken approximately 20 cm above the soil surface</tissue>
    </source>
</reference>
<sequence>MKWNMNHRKQAYIKMTNLHCHGPFFFHLLVCWAIAARIRDLLATALLSSHPCNNFLNNVSNSLKPICSSTSYMLDCYIRFVELIGFQSSIGLIYDDCMY</sequence>
<organism evidence="1">
    <name type="scientific">Arundo donax</name>
    <name type="common">Giant reed</name>
    <name type="synonym">Donax arundinaceus</name>
    <dbReference type="NCBI Taxonomy" id="35708"/>
    <lineage>
        <taxon>Eukaryota</taxon>
        <taxon>Viridiplantae</taxon>
        <taxon>Streptophyta</taxon>
        <taxon>Embryophyta</taxon>
        <taxon>Tracheophyta</taxon>
        <taxon>Spermatophyta</taxon>
        <taxon>Magnoliopsida</taxon>
        <taxon>Liliopsida</taxon>
        <taxon>Poales</taxon>
        <taxon>Poaceae</taxon>
        <taxon>PACMAD clade</taxon>
        <taxon>Arundinoideae</taxon>
        <taxon>Arundineae</taxon>
        <taxon>Arundo</taxon>
    </lineage>
</organism>